<proteinExistence type="predicted"/>
<dbReference type="AlphaFoldDB" id="A0A414X6C5"/>
<dbReference type="Proteomes" id="UP000284998">
    <property type="component" value="Unassembled WGS sequence"/>
</dbReference>
<dbReference type="EMBL" id="QRJS01000005">
    <property type="protein sequence ID" value="RHH48737.1"/>
    <property type="molecule type" value="Genomic_DNA"/>
</dbReference>
<sequence>MSEQAEAKYTIDAYMKIGKAGMEKAEYKKGLIDKAILQYDKEQAEILRFSPNVLKGIKEEFEMNIYINKNEIKGRLQAIYDEHSIRYKVTQDTIKDYYDTDNSGSKNGGSYKLTAFKFCLVDF</sequence>
<comment type="caution">
    <text evidence="1">The sequence shown here is derived from an EMBL/GenBank/DDBJ whole genome shotgun (WGS) entry which is preliminary data.</text>
</comment>
<evidence type="ECO:0000313" key="2">
    <source>
        <dbReference type="Proteomes" id="UP000284998"/>
    </source>
</evidence>
<protein>
    <submittedName>
        <fullName evidence="1">Uncharacterized protein</fullName>
    </submittedName>
</protein>
<organism evidence="1 2">
    <name type="scientific">Phocaeicola plebeius</name>
    <dbReference type="NCBI Taxonomy" id="310297"/>
    <lineage>
        <taxon>Bacteria</taxon>
        <taxon>Pseudomonadati</taxon>
        <taxon>Bacteroidota</taxon>
        <taxon>Bacteroidia</taxon>
        <taxon>Bacteroidales</taxon>
        <taxon>Bacteroidaceae</taxon>
        <taxon>Phocaeicola</taxon>
    </lineage>
</organism>
<accession>A0A414X6C5</accession>
<name>A0A414X6C5_9BACT</name>
<reference evidence="1 2" key="1">
    <citation type="submission" date="2018-08" db="EMBL/GenBank/DDBJ databases">
        <title>A genome reference for cultivated species of the human gut microbiota.</title>
        <authorList>
            <person name="Zou Y."/>
            <person name="Xue W."/>
            <person name="Luo G."/>
        </authorList>
    </citation>
    <scope>NUCLEOTIDE SEQUENCE [LARGE SCALE GENOMIC DNA]</scope>
    <source>
        <strain evidence="1 2">AM17-44</strain>
    </source>
</reference>
<evidence type="ECO:0000313" key="1">
    <source>
        <dbReference type="EMBL" id="RHH48737.1"/>
    </source>
</evidence>
<gene>
    <name evidence="1" type="ORF">DW204_03370</name>
</gene>